<feature type="transmembrane region" description="Helical" evidence="1">
    <location>
        <begin position="458"/>
        <end position="476"/>
    </location>
</feature>
<dbReference type="EMBL" id="AMFJ01036087">
    <property type="protein sequence ID" value="EKD25352.1"/>
    <property type="molecule type" value="Genomic_DNA"/>
</dbReference>
<evidence type="ECO:0000256" key="1">
    <source>
        <dbReference type="SAM" id="Phobius"/>
    </source>
</evidence>
<keyword evidence="1" id="KW-1133">Transmembrane helix</keyword>
<evidence type="ECO:0000313" key="3">
    <source>
        <dbReference type="EMBL" id="EKD25352.1"/>
    </source>
</evidence>
<gene>
    <name evidence="3" type="ORF">ACD_80C00080G0005</name>
</gene>
<feature type="signal peptide" evidence="2">
    <location>
        <begin position="1"/>
        <end position="30"/>
    </location>
</feature>
<comment type="caution">
    <text evidence="3">The sequence shown here is derived from an EMBL/GenBank/DDBJ whole genome shotgun (WGS) entry which is preliminary data.</text>
</comment>
<protein>
    <submittedName>
        <fullName evidence="3">Uncharacterized protein</fullName>
    </submittedName>
</protein>
<feature type="transmembrane region" description="Helical" evidence="1">
    <location>
        <begin position="423"/>
        <end position="446"/>
    </location>
</feature>
<keyword evidence="1" id="KW-0472">Membrane</keyword>
<organism evidence="3">
    <name type="scientific">uncultured bacterium</name>
    <name type="common">gcode 4</name>
    <dbReference type="NCBI Taxonomy" id="1234023"/>
    <lineage>
        <taxon>Bacteria</taxon>
        <taxon>environmental samples</taxon>
    </lineage>
</organism>
<accession>K1XJH3</accession>
<feature type="transmembrane region" description="Helical" evidence="1">
    <location>
        <begin position="551"/>
        <end position="574"/>
    </location>
</feature>
<name>K1XJH3_9BACT</name>
<sequence>MMKHRHTFNTTLGKIVGSLMTIAFSLVAFAHGQNCTWWAWWTINNGQTVSWYSTVLWTTTGQDYSSGCAPFSGALTCLSGIILQNASAYPYTINQCQAGTPKNCINQRLGGPISHWWLPVSAYSTTWAEFPKNCDADFSTTLTCMNGLINGNWQTYKYTASQCIDLNALVPGVDLAINESPGLEWSSNLIAQWSSPQINILFQNKWTDPVIWSINNPWFLSCKRTEQNLNVYNSSTISNFVVNPGTKVGINIRIQPIFTQALGVKTLVCNITPGIAWYPDVNPANNTWSGTFEIVKADRFDLALSTSIAPISKNLNVAEGAKGTQGLLNFITNTLMNVLVPLVIILGILSAILWFYKIMFSSDDSATKDWTNYIIYGVVGIIVIMSAKFIGQNVFDLLSKPELKWFELASWLYNNVIYPFIKIAIYLVLGAMFIILVSRVITFLFGSDDEAQKKAGTLIGWNVISMIVIIWAKQIVEAIYGKQASVVKDITNLWEVGSGILANKNIPIIYQVINYALGIASLVILVIIIIQTVKLLMKPDDEAQIKSIKSSLLYMFIGILVLWAGYLIVNFAIIN</sequence>
<feature type="transmembrane region" description="Helical" evidence="1">
    <location>
        <begin position="338"/>
        <end position="358"/>
    </location>
</feature>
<dbReference type="AlphaFoldDB" id="K1XJH3"/>
<feature type="chain" id="PRO_5022839321" evidence="2">
    <location>
        <begin position="31"/>
        <end position="575"/>
    </location>
</feature>
<keyword evidence="2" id="KW-0732">Signal</keyword>
<reference evidence="3" key="1">
    <citation type="journal article" date="2012" name="Science">
        <title>Fermentation, hydrogen, and sulfur metabolism in multiple uncultivated bacterial phyla.</title>
        <authorList>
            <person name="Wrighton K.C."/>
            <person name="Thomas B.C."/>
            <person name="Sharon I."/>
            <person name="Miller C.S."/>
            <person name="Castelle C.J."/>
            <person name="VerBerkmoes N.C."/>
            <person name="Wilkins M.J."/>
            <person name="Hettich R.L."/>
            <person name="Lipton M.S."/>
            <person name="Williams K.H."/>
            <person name="Long P.E."/>
            <person name="Banfield J.F."/>
        </authorList>
    </citation>
    <scope>NUCLEOTIDE SEQUENCE [LARGE SCALE GENOMIC DNA]</scope>
</reference>
<feature type="transmembrane region" description="Helical" evidence="1">
    <location>
        <begin position="370"/>
        <end position="391"/>
    </location>
</feature>
<evidence type="ECO:0000256" key="2">
    <source>
        <dbReference type="SAM" id="SignalP"/>
    </source>
</evidence>
<feature type="transmembrane region" description="Helical" evidence="1">
    <location>
        <begin position="508"/>
        <end position="530"/>
    </location>
</feature>
<keyword evidence="1" id="KW-0812">Transmembrane</keyword>
<proteinExistence type="predicted"/>